<gene>
    <name evidence="2" type="ORF">GCM10010389_13440</name>
</gene>
<evidence type="ECO:0000313" key="3">
    <source>
        <dbReference type="Proteomes" id="UP000623010"/>
    </source>
</evidence>
<reference evidence="2" key="2">
    <citation type="submission" date="2020-09" db="EMBL/GenBank/DDBJ databases">
        <authorList>
            <person name="Sun Q."/>
            <person name="Ohkuma M."/>
        </authorList>
    </citation>
    <scope>NUCLEOTIDE SEQUENCE</scope>
    <source>
        <strain evidence="2">JCM 5016</strain>
    </source>
</reference>
<evidence type="ECO:0000256" key="1">
    <source>
        <dbReference type="SAM" id="MobiDB-lite"/>
    </source>
</evidence>
<dbReference type="Proteomes" id="UP000623010">
    <property type="component" value="Unassembled WGS sequence"/>
</dbReference>
<organism evidence="2 3">
    <name type="scientific">Streptomyces echinoruber</name>
    <dbReference type="NCBI Taxonomy" id="68898"/>
    <lineage>
        <taxon>Bacteria</taxon>
        <taxon>Bacillati</taxon>
        <taxon>Actinomycetota</taxon>
        <taxon>Actinomycetes</taxon>
        <taxon>Kitasatosporales</taxon>
        <taxon>Streptomycetaceae</taxon>
        <taxon>Streptomyces</taxon>
    </lineage>
</organism>
<proteinExistence type="predicted"/>
<keyword evidence="3" id="KW-1185">Reference proteome</keyword>
<reference evidence="2" key="1">
    <citation type="journal article" date="2014" name="Int. J. Syst. Evol. Microbiol.">
        <title>Complete genome sequence of Corynebacterium casei LMG S-19264T (=DSM 44701T), isolated from a smear-ripened cheese.</title>
        <authorList>
            <consortium name="US DOE Joint Genome Institute (JGI-PGF)"/>
            <person name="Walter F."/>
            <person name="Albersmeier A."/>
            <person name="Kalinowski J."/>
            <person name="Ruckert C."/>
        </authorList>
    </citation>
    <scope>NUCLEOTIDE SEQUENCE</scope>
    <source>
        <strain evidence="2">JCM 5016</strain>
    </source>
</reference>
<feature type="region of interest" description="Disordered" evidence="1">
    <location>
        <begin position="16"/>
        <end position="57"/>
    </location>
</feature>
<name>A0A918R1A6_9ACTN</name>
<evidence type="ECO:0000313" key="2">
    <source>
        <dbReference type="EMBL" id="GGZ77047.1"/>
    </source>
</evidence>
<dbReference type="RefSeq" id="WP_190056373.1">
    <property type="nucleotide sequence ID" value="NZ_BMWH01000003.1"/>
</dbReference>
<comment type="caution">
    <text evidence="2">The sequence shown here is derived from an EMBL/GenBank/DDBJ whole genome shotgun (WGS) entry which is preliminary data.</text>
</comment>
<feature type="compositionally biased region" description="Basic and acidic residues" evidence="1">
    <location>
        <begin position="31"/>
        <end position="41"/>
    </location>
</feature>
<dbReference type="AlphaFoldDB" id="A0A918R1A6"/>
<accession>A0A918R1A6</accession>
<protein>
    <submittedName>
        <fullName evidence="2">Uncharacterized protein</fullName>
    </submittedName>
</protein>
<dbReference type="EMBL" id="BMWH01000003">
    <property type="protein sequence ID" value="GGZ77047.1"/>
    <property type="molecule type" value="Genomic_DNA"/>
</dbReference>
<sequence length="57" mass="5918">MRPLLLMVTTKLYGCPAAPGDGGDGGDGDDDPARPVADRQARGRPAALRWLMPGGRA</sequence>